<evidence type="ECO:0000313" key="2">
    <source>
        <dbReference type="Proteomes" id="UP000627838"/>
    </source>
</evidence>
<proteinExistence type="predicted"/>
<comment type="caution">
    <text evidence="1">The sequence shown here is derived from an EMBL/GenBank/DDBJ whole genome shotgun (WGS) entry which is preliminary data.</text>
</comment>
<reference evidence="1 2" key="1">
    <citation type="submission" date="2020-10" db="EMBL/GenBank/DDBJ databases">
        <title>Sequencing the genomes of 1000 actinobacteria strains.</title>
        <authorList>
            <person name="Klenk H.-P."/>
        </authorList>
    </citation>
    <scope>NUCLEOTIDE SEQUENCE [LARGE SCALE GENOMIC DNA]</scope>
    <source>
        <strain evidence="1 2">DSM 46744</strain>
    </source>
</reference>
<evidence type="ECO:0000313" key="1">
    <source>
        <dbReference type="EMBL" id="MBE1533103.1"/>
    </source>
</evidence>
<protein>
    <submittedName>
        <fullName evidence="1">Uncharacterized protein</fullName>
    </submittedName>
</protein>
<dbReference type="EMBL" id="JADBDZ010000001">
    <property type="protein sequence ID" value="MBE1533103.1"/>
    <property type="molecule type" value="Genomic_DNA"/>
</dbReference>
<organism evidence="1 2">
    <name type="scientific">Actinomadura algeriensis</name>
    <dbReference type="NCBI Taxonomy" id="1679523"/>
    <lineage>
        <taxon>Bacteria</taxon>
        <taxon>Bacillati</taxon>
        <taxon>Actinomycetota</taxon>
        <taxon>Actinomycetes</taxon>
        <taxon>Streptosporangiales</taxon>
        <taxon>Thermomonosporaceae</taxon>
        <taxon>Actinomadura</taxon>
    </lineage>
</organism>
<name>A0ABR9JRU8_9ACTN</name>
<dbReference type="RefSeq" id="WP_192759705.1">
    <property type="nucleotide sequence ID" value="NZ_JADBDZ010000001.1"/>
</dbReference>
<keyword evidence="2" id="KW-1185">Reference proteome</keyword>
<gene>
    <name evidence="1" type="ORF">H4W34_002936</name>
</gene>
<dbReference type="Proteomes" id="UP000627838">
    <property type="component" value="Unassembled WGS sequence"/>
</dbReference>
<sequence length="83" mass="9023">MREADLDLTPRTAGFACTTLAARVTAPDPAGPLLLVNHFPGRRLDVEYERELQAVAAARLIEENRLQRRVSGVPDSNAAALRA</sequence>
<accession>A0ABR9JRU8</accession>